<dbReference type="AlphaFoldDB" id="A0A4Q0STP8"/>
<feature type="domain" description="MacB-like periplasmic core" evidence="9">
    <location>
        <begin position="477"/>
        <end position="658"/>
    </location>
</feature>
<name>A0A4Q0STP8_9BACT</name>
<evidence type="ECO:0000256" key="7">
    <source>
        <dbReference type="SAM" id="Phobius"/>
    </source>
</evidence>
<feature type="transmembrane region" description="Helical" evidence="7">
    <location>
        <begin position="343"/>
        <end position="362"/>
    </location>
</feature>
<keyword evidence="11" id="KW-1185">Reference proteome</keyword>
<gene>
    <name evidence="10" type="ORF">GRAN_4669</name>
</gene>
<dbReference type="GO" id="GO:0005886">
    <property type="term" value="C:plasma membrane"/>
    <property type="evidence" value="ECO:0007669"/>
    <property type="project" value="UniProtKB-SubCell"/>
</dbReference>
<keyword evidence="4 7" id="KW-1133">Transmembrane helix</keyword>
<keyword evidence="3 7" id="KW-0812">Transmembrane</keyword>
<dbReference type="PANTHER" id="PTHR30572">
    <property type="entry name" value="MEMBRANE COMPONENT OF TRANSPORTER-RELATED"/>
    <property type="match status" value="1"/>
</dbReference>
<dbReference type="PANTHER" id="PTHR30572:SF4">
    <property type="entry name" value="ABC TRANSPORTER PERMEASE YTRF"/>
    <property type="match status" value="1"/>
</dbReference>
<dbReference type="InterPro" id="IPR025857">
    <property type="entry name" value="MacB_PCD"/>
</dbReference>
<dbReference type="InterPro" id="IPR050250">
    <property type="entry name" value="Macrolide_Exporter_MacB"/>
</dbReference>
<feature type="transmembrane region" description="Helical" evidence="7">
    <location>
        <begin position="738"/>
        <end position="765"/>
    </location>
</feature>
<feature type="transmembrane region" description="Helical" evidence="7">
    <location>
        <begin position="777"/>
        <end position="802"/>
    </location>
</feature>
<dbReference type="InterPro" id="IPR003838">
    <property type="entry name" value="ABC3_permease_C"/>
</dbReference>
<feature type="transmembrane region" description="Helical" evidence="7">
    <location>
        <begin position="435"/>
        <end position="459"/>
    </location>
</feature>
<evidence type="ECO:0000259" key="9">
    <source>
        <dbReference type="Pfam" id="PF12704"/>
    </source>
</evidence>
<comment type="caution">
    <text evidence="10">The sequence shown here is derived from an EMBL/GenBank/DDBJ whole genome shotgun (WGS) entry which is preliminary data.</text>
</comment>
<feature type="transmembrane region" description="Helical" evidence="7">
    <location>
        <begin position="288"/>
        <end position="311"/>
    </location>
</feature>
<dbReference type="Pfam" id="PF02687">
    <property type="entry name" value="FtsX"/>
    <property type="match status" value="2"/>
</dbReference>
<evidence type="ECO:0000256" key="6">
    <source>
        <dbReference type="ARBA" id="ARBA00038076"/>
    </source>
</evidence>
<reference evidence="11" key="2">
    <citation type="submission" date="2019-02" db="EMBL/GenBank/DDBJ databases">
        <title>Granulicella sibirica sp. nov., a psychrotolerant acidobacterium isolated from an organic soil layer in forested tundra, West Siberia.</title>
        <authorList>
            <person name="Oshkin I.Y."/>
            <person name="Kulichevskaya I.S."/>
            <person name="Rijpstra W.I.C."/>
            <person name="Sinninghe Damste J.S."/>
            <person name="Rakitin A.L."/>
            <person name="Ravin N.V."/>
            <person name="Dedysh S.N."/>
        </authorList>
    </citation>
    <scope>NUCLEOTIDE SEQUENCE [LARGE SCALE GENOMIC DNA]</scope>
    <source>
        <strain evidence="11">AF10</strain>
    </source>
</reference>
<evidence type="ECO:0000256" key="2">
    <source>
        <dbReference type="ARBA" id="ARBA00022475"/>
    </source>
</evidence>
<keyword evidence="5 7" id="KW-0472">Membrane</keyword>
<dbReference type="NCBIfam" id="TIGR03434">
    <property type="entry name" value="ADOP"/>
    <property type="match status" value="1"/>
</dbReference>
<feature type="transmembrane region" description="Helical" evidence="7">
    <location>
        <begin position="382"/>
        <end position="405"/>
    </location>
</feature>
<evidence type="ECO:0000313" key="10">
    <source>
        <dbReference type="EMBL" id="RXH54373.1"/>
    </source>
</evidence>
<feature type="domain" description="ABC3 transporter permease C-terminal" evidence="8">
    <location>
        <begin position="294"/>
        <end position="412"/>
    </location>
</feature>
<evidence type="ECO:0000259" key="8">
    <source>
        <dbReference type="Pfam" id="PF02687"/>
    </source>
</evidence>
<protein>
    <recommendedName>
        <fullName evidence="12">Permease</fullName>
    </recommendedName>
</protein>
<evidence type="ECO:0000313" key="11">
    <source>
        <dbReference type="Proteomes" id="UP000289437"/>
    </source>
</evidence>
<proteinExistence type="inferred from homology"/>
<feature type="transmembrane region" description="Helical" evidence="7">
    <location>
        <begin position="21"/>
        <end position="44"/>
    </location>
</feature>
<reference evidence="10 11" key="1">
    <citation type="submission" date="2018-11" db="EMBL/GenBank/DDBJ databases">
        <authorList>
            <person name="Mardanov A.V."/>
            <person name="Ravin N.V."/>
            <person name="Dedysh S.N."/>
        </authorList>
    </citation>
    <scope>NUCLEOTIDE SEQUENCE [LARGE SCALE GENOMIC DNA]</scope>
    <source>
        <strain evidence="10 11">AF10</strain>
    </source>
</reference>
<dbReference type="OrthoDB" id="100008at2"/>
<dbReference type="Proteomes" id="UP000289437">
    <property type="component" value="Unassembled WGS sequence"/>
</dbReference>
<dbReference type="EMBL" id="RDSM01000004">
    <property type="protein sequence ID" value="RXH54373.1"/>
    <property type="molecule type" value="Genomic_DNA"/>
</dbReference>
<evidence type="ECO:0000256" key="3">
    <source>
        <dbReference type="ARBA" id="ARBA00022692"/>
    </source>
</evidence>
<organism evidence="10 11">
    <name type="scientific">Granulicella sibirica</name>
    <dbReference type="NCBI Taxonomy" id="2479048"/>
    <lineage>
        <taxon>Bacteria</taxon>
        <taxon>Pseudomonadati</taxon>
        <taxon>Acidobacteriota</taxon>
        <taxon>Terriglobia</taxon>
        <taxon>Terriglobales</taxon>
        <taxon>Acidobacteriaceae</taxon>
        <taxon>Granulicella</taxon>
    </lineage>
</organism>
<feature type="domain" description="MacB-like periplasmic core" evidence="9">
    <location>
        <begin position="25"/>
        <end position="252"/>
    </location>
</feature>
<feature type="transmembrane region" description="Helical" evidence="7">
    <location>
        <begin position="694"/>
        <end position="718"/>
    </location>
</feature>
<dbReference type="RefSeq" id="WP_128915268.1">
    <property type="nucleotide sequence ID" value="NZ_RDSM01000004.1"/>
</dbReference>
<comment type="subcellular location">
    <subcellularLocation>
        <location evidence="1">Cell membrane</location>
        <topology evidence="1">Multi-pass membrane protein</topology>
    </subcellularLocation>
</comment>
<feature type="domain" description="ABC3 transporter permease C-terminal" evidence="8">
    <location>
        <begin position="696"/>
        <end position="810"/>
    </location>
</feature>
<comment type="similarity">
    <text evidence="6">Belongs to the ABC-4 integral membrane protein family.</text>
</comment>
<evidence type="ECO:0000256" key="1">
    <source>
        <dbReference type="ARBA" id="ARBA00004651"/>
    </source>
</evidence>
<accession>A0A4Q0STP8</accession>
<evidence type="ECO:0000256" key="4">
    <source>
        <dbReference type="ARBA" id="ARBA00022989"/>
    </source>
</evidence>
<keyword evidence="2" id="KW-1003">Cell membrane</keyword>
<dbReference type="GO" id="GO:0022857">
    <property type="term" value="F:transmembrane transporter activity"/>
    <property type="evidence" value="ECO:0007669"/>
    <property type="project" value="TreeGrafter"/>
</dbReference>
<evidence type="ECO:0000256" key="5">
    <source>
        <dbReference type="ARBA" id="ARBA00023136"/>
    </source>
</evidence>
<evidence type="ECO:0008006" key="12">
    <source>
        <dbReference type="Google" id="ProtNLM"/>
    </source>
</evidence>
<dbReference type="Pfam" id="PF12704">
    <property type="entry name" value="MacB_PCD"/>
    <property type="match status" value="2"/>
</dbReference>
<dbReference type="InterPro" id="IPR017800">
    <property type="entry name" value="ADOP"/>
</dbReference>
<sequence length="817" mass="87494">MDKVLDDFRYAVRKLKKSPGFALTVLLTLAVGIGATTAIFTLVYDVLLKPLPYHHAEQLIVMEEQVAEFRDIYPTLPINANHFVFWSQNAHTIQSMAVMQESSMPLGGGARPLRIGVLRTTPGVFSVLDSSPLLGRAFSAQEAQPGHDHVIILMDQLWRQQYGSDPAILGKSVLLNGFPYTVIGVMGPSFHLPVLETFASADSTPPQPAEALVPLAFATEQLQEKMGDFNYFGLARLVPGVSALQASAEINALQGSIMRGLAPDEQGTLSAVVSPFQGALVGSNRTPLLLLLCAVAGLLLVGCVNITNLLLARAASQKQSLAIAAALGASRAEILRVGMRETVVLAAAGGALGLLLAAGIIPMMQQYLPPALDFRGPLHLDWVGAAFAVSLALLTAVFAGAVPAWKAARTDPHEVLQSEARLGSESSSSKRLRRILVGAEVGVSMALVLMTGLLTTSLFRLLHVDRGFEASHIVTATLNLPQKSYADKKARAAFFKEATDRLTQLPGVEGAAAVSVLPLTGDSWIDMIRVPGDTRPAMQIPSEHFRWVTPGYFDVIHLPLVAGRFLQPGDEGKNYTVLSELTARTLWPGRNPIGQEFHRGGQSDTIFTVVGVAADARTVSLSKPDPMMVYMPYWYRNDNSAGLLVRTRQDSSTIADAIRKSIWSVDPEVPVPAVNTMSGVVVDSLANRRFELDLLILFAISALLLAGIGVFGVVNYSVVQRQRELGLRLALGAQRGNIYRLVLLDGLSPVMAGGIAGIAVAFSFARVLQSLLFQVTAYNAAILSSSVCLLLAVGVAASLLPARRAASTDPMQALKRE</sequence>